<evidence type="ECO:0000313" key="1">
    <source>
        <dbReference type="EMBL" id="EWC64388.1"/>
    </source>
</evidence>
<dbReference type="GO" id="GO:0047617">
    <property type="term" value="F:fatty acyl-CoA hydrolase activity"/>
    <property type="evidence" value="ECO:0007669"/>
    <property type="project" value="TreeGrafter"/>
</dbReference>
<protein>
    <submittedName>
        <fullName evidence="1">1,4-dihydroxy-2-naphthoyl-CoA hydrolase in phylloquinone biosynthesis</fullName>
        <ecNumber evidence="1">3.1.2.28</ecNumber>
    </submittedName>
</protein>
<comment type="caution">
    <text evidence="1">The sequence shown here is derived from an EMBL/GenBank/DDBJ whole genome shotgun (WGS) entry which is preliminary data.</text>
</comment>
<keyword evidence="2" id="KW-1185">Reference proteome</keyword>
<dbReference type="InterPro" id="IPR029069">
    <property type="entry name" value="HotDog_dom_sf"/>
</dbReference>
<reference evidence="1 2" key="1">
    <citation type="journal article" date="2014" name="Genome Announc.">
        <title>Draft Genome Sequence of the Antitrypanosomally Active Sponge-Associated Bacterium Actinokineospora sp. Strain EG49.</title>
        <authorList>
            <person name="Harjes J."/>
            <person name="Ryu T."/>
            <person name="Abdelmohsen U.R."/>
            <person name="Moitinho-Silva L."/>
            <person name="Horn H."/>
            <person name="Ravasi T."/>
            <person name="Hentschel U."/>
        </authorList>
    </citation>
    <scope>NUCLEOTIDE SEQUENCE [LARGE SCALE GENOMIC DNA]</scope>
    <source>
        <strain evidence="1 2">EG49</strain>
    </source>
</reference>
<name>W7IVJ1_9PSEU</name>
<sequence length="148" mass="16585">MGAFVAEVRPRWSDMDMYGHVNHARTVTLLEEARGDMLFREAAAYGTEDLAKGLVVARLDVQYKAPLFAFGTTLRVEISVREIRSAYFVLDYRVRSGPTEDDPVAVTASTTLAPFDFVAQKPRRISQGEREFLSTWHNTVPEDGNNSA</sequence>
<accession>A0A8E2WX39</accession>
<evidence type="ECO:0000313" key="2">
    <source>
        <dbReference type="Proteomes" id="UP000019277"/>
    </source>
</evidence>
<dbReference type="GO" id="GO:0061522">
    <property type="term" value="F:1,4-dihydroxy-2-naphthoyl-CoA thioesterase activity"/>
    <property type="evidence" value="ECO:0007669"/>
    <property type="project" value="UniProtKB-EC"/>
</dbReference>
<dbReference type="SUPFAM" id="SSF54637">
    <property type="entry name" value="Thioesterase/thiol ester dehydrase-isomerase"/>
    <property type="match status" value="1"/>
</dbReference>
<dbReference type="InterPro" id="IPR050563">
    <property type="entry name" value="4-hydroxybenzoyl-CoA_TE"/>
</dbReference>
<organism evidence="1 2">
    <name type="scientific">Actinokineospora spheciospongiae</name>
    <dbReference type="NCBI Taxonomy" id="909613"/>
    <lineage>
        <taxon>Bacteria</taxon>
        <taxon>Bacillati</taxon>
        <taxon>Actinomycetota</taxon>
        <taxon>Actinomycetes</taxon>
        <taxon>Pseudonocardiales</taxon>
        <taxon>Pseudonocardiaceae</taxon>
        <taxon>Actinokineospora</taxon>
    </lineage>
</organism>
<dbReference type="STRING" id="909613.UO65_0282"/>
<gene>
    <name evidence="1" type="ORF">UO65_0282</name>
</gene>
<dbReference type="eggNOG" id="COG0824">
    <property type="taxonomic scope" value="Bacteria"/>
</dbReference>
<proteinExistence type="predicted"/>
<dbReference type="CDD" id="cd00586">
    <property type="entry name" value="4HBT"/>
    <property type="match status" value="1"/>
</dbReference>
<dbReference type="EC" id="3.1.2.28" evidence="1"/>
<dbReference type="PANTHER" id="PTHR31793">
    <property type="entry name" value="4-HYDROXYBENZOYL-COA THIOESTERASE FAMILY MEMBER"/>
    <property type="match status" value="1"/>
</dbReference>
<accession>W7IVJ1</accession>
<dbReference type="Proteomes" id="UP000019277">
    <property type="component" value="Unassembled WGS sequence"/>
</dbReference>
<dbReference type="Gene3D" id="3.10.129.10">
    <property type="entry name" value="Hotdog Thioesterase"/>
    <property type="match status" value="1"/>
</dbReference>
<dbReference type="AlphaFoldDB" id="W7IVJ1"/>
<dbReference type="PANTHER" id="PTHR31793:SF24">
    <property type="entry name" value="LONG-CHAIN ACYL-COA THIOESTERASE FADM"/>
    <property type="match status" value="1"/>
</dbReference>
<dbReference type="Pfam" id="PF13279">
    <property type="entry name" value="4HBT_2"/>
    <property type="match status" value="1"/>
</dbReference>
<keyword evidence="1" id="KW-0378">Hydrolase</keyword>
<dbReference type="EMBL" id="AYXG01000007">
    <property type="protein sequence ID" value="EWC64388.1"/>
    <property type="molecule type" value="Genomic_DNA"/>
</dbReference>